<dbReference type="AlphaFoldDB" id="A0A077DEC7"/>
<gene>
    <name evidence="3" type="ORF">IX83_07720</name>
</gene>
<feature type="transmembrane region" description="Helical" evidence="2">
    <location>
        <begin position="6"/>
        <end position="23"/>
    </location>
</feature>
<dbReference type="PANTHER" id="PTHR33269">
    <property type="entry name" value="NADH-UBIQUINONE OXIDOREDUCTASE CHAIN 6"/>
    <property type="match status" value="1"/>
</dbReference>
<protein>
    <recommendedName>
        <fullName evidence="2">NADH-quinone oxidoreductase subunit J</fullName>
        <ecNumber evidence="2">7.1.1.-</ecNumber>
    </recommendedName>
</protein>
<dbReference type="GO" id="GO:0005886">
    <property type="term" value="C:plasma membrane"/>
    <property type="evidence" value="ECO:0007669"/>
    <property type="project" value="UniProtKB-SubCell"/>
</dbReference>
<evidence type="ECO:0000313" key="3">
    <source>
        <dbReference type="EMBL" id="AIL33195.1"/>
    </source>
</evidence>
<keyword evidence="2" id="KW-0874">Quinone</keyword>
<evidence type="ECO:0000313" key="4">
    <source>
        <dbReference type="Proteomes" id="UP000028945"/>
    </source>
</evidence>
<keyword evidence="2" id="KW-0472">Membrane</keyword>
<comment type="similarity">
    <text evidence="1 2">Belongs to the complex I subunit 6 family.</text>
</comment>
<dbReference type="RefSeq" id="WP_038500915.1">
    <property type="nucleotide sequence ID" value="NZ_AFWK01000096.1"/>
</dbReference>
<dbReference type="Proteomes" id="UP000028945">
    <property type="component" value="Chromosome"/>
</dbReference>
<keyword evidence="4" id="KW-1185">Reference proteome</keyword>
<dbReference type="OrthoDB" id="5295927at2"/>
<name>A0A077DEC7_9BURK</name>
<dbReference type="GO" id="GO:0008137">
    <property type="term" value="F:NADH dehydrogenase (ubiquinone) activity"/>
    <property type="evidence" value="ECO:0007669"/>
    <property type="project" value="UniProtKB-UniRule"/>
</dbReference>
<dbReference type="eggNOG" id="COG0839">
    <property type="taxonomic scope" value="Bacteria"/>
</dbReference>
<keyword evidence="2" id="KW-1133">Transmembrane helix</keyword>
<accession>A0A077DEC7</accession>
<reference evidence="3 4" key="1">
    <citation type="journal article" date="2014" name="BMC Genomics">
        <title>A genomic perspective on a new bacterial genus and species from the Alcaligenaceae family, Basilea psittacipulmonis.</title>
        <authorList>
            <person name="Whiteson K.L."/>
            <person name="Hernandez D."/>
            <person name="Lazarevic V."/>
            <person name="Gaia N."/>
            <person name="Farinelli L."/>
            <person name="Francois P."/>
            <person name="Pilo P."/>
            <person name="Frey J."/>
            <person name="Schrenzel J."/>
        </authorList>
    </citation>
    <scope>NUCLEOTIDE SEQUENCE [LARGE SCALE GENOMIC DNA]</scope>
    <source>
        <strain evidence="3 4">DSM 24701</strain>
    </source>
</reference>
<dbReference type="Gene3D" id="1.20.120.1200">
    <property type="entry name" value="NADH-ubiquinone/plastoquinone oxidoreductase chain 6, subunit NuoJ"/>
    <property type="match status" value="1"/>
</dbReference>
<sequence length="214" mass="23521">MTFTDFLFYVFSLILIVAGLRVITARSPIVAVLHLILTFFTASMLWMLLGAEFLSLLLIVVYVGAVMVLFLFVIMMIDTVPEQLRAGIKAYLPLGILVAVVMVSELGFVLASSFTDGSSIVLPEGYNSTLEVGKLMYQEYTYAIQIGALILFVGMIAAISLTLQKRHNPKYVLVGEQLKVRAKDRLTVVSMPAEVETKAEAETTEATEEKGVQS</sequence>
<dbReference type="InterPro" id="IPR042106">
    <property type="entry name" value="Nuo/plastoQ_OxRdtase_6_NuoJ"/>
</dbReference>
<keyword evidence="2" id="KW-0520">NAD</keyword>
<keyword evidence="2" id="KW-1003">Cell membrane</keyword>
<evidence type="ECO:0000256" key="1">
    <source>
        <dbReference type="ARBA" id="ARBA00005698"/>
    </source>
</evidence>
<dbReference type="InterPro" id="IPR001457">
    <property type="entry name" value="NADH_UbQ/plastoQ_OxRdtase_su6"/>
</dbReference>
<dbReference type="HOGENOM" id="CLU_085957_5_0_4"/>
<feature type="transmembrane region" description="Helical" evidence="2">
    <location>
        <begin position="90"/>
        <end position="114"/>
    </location>
</feature>
<dbReference type="STRING" id="1072685.IX83_07720"/>
<comment type="catalytic activity">
    <reaction evidence="2">
        <text>a quinone + NADH + 5 H(+)(in) = a quinol + NAD(+) + 4 H(+)(out)</text>
        <dbReference type="Rhea" id="RHEA:57888"/>
        <dbReference type="ChEBI" id="CHEBI:15378"/>
        <dbReference type="ChEBI" id="CHEBI:24646"/>
        <dbReference type="ChEBI" id="CHEBI:57540"/>
        <dbReference type="ChEBI" id="CHEBI:57945"/>
        <dbReference type="ChEBI" id="CHEBI:132124"/>
    </reaction>
</comment>
<comment type="function">
    <text evidence="2">NDH-1 shuttles electrons from NADH, via FMN and iron-sulfur (Fe-S) centers, to quinones in the respiratory chain. Couples the redox reaction to proton translocation (for every two electrons transferred, four hydrogen ions are translocated across the cytoplasmic membrane), and thus conserves the redox energy in a proton gradient.</text>
</comment>
<dbReference type="Pfam" id="PF00499">
    <property type="entry name" value="Oxidored_q3"/>
    <property type="match status" value="1"/>
</dbReference>
<feature type="transmembrane region" description="Helical" evidence="2">
    <location>
        <begin position="55"/>
        <end position="78"/>
    </location>
</feature>
<proteinExistence type="inferred from homology"/>
<dbReference type="KEGG" id="bpsi:IX83_07720"/>
<feature type="transmembrane region" description="Helical" evidence="2">
    <location>
        <begin position="30"/>
        <end position="49"/>
    </location>
</feature>
<evidence type="ECO:0000256" key="2">
    <source>
        <dbReference type="RuleBase" id="RU004429"/>
    </source>
</evidence>
<dbReference type="NCBIfam" id="NF005164">
    <property type="entry name" value="PRK06638.1-4"/>
    <property type="match status" value="1"/>
</dbReference>
<dbReference type="PANTHER" id="PTHR33269:SF17">
    <property type="entry name" value="NADH-UBIQUINONE OXIDOREDUCTASE CHAIN 6"/>
    <property type="match status" value="1"/>
</dbReference>
<keyword evidence="2" id="KW-0812">Transmembrane</keyword>
<dbReference type="EMBL" id="CP009238">
    <property type="protein sequence ID" value="AIL33195.1"/>
    <property type="molecule type" value="Genomic_DNA"/>
</dbReference>
<comment type="subcellular location">
    <subcellularLocation>
        <location evidence="2">Cell membrane</location>
        <topology evidence="2">Multi-pass membrane protein</topology>
    </subcellularLocation>
</comment>
<feature type="transmembrane region" description="Helical" evidence="2">
    <location>
        <begin position="142"/>
        <end position="163"/>
    </location>
</feature>
<dbReference type="EC" id="7.1.1.-" evidence="2"/>
<dbReference type="GO" id="GO:0048038">
    <property type="term" value="F:quinone binding"/>
    <property type="evidence" value="ECO:0007669"/>
    <property type="project" value="UniProtKB-UniRule"/>
</dbReference>
<organism evidence="3 4">
    <name type="scientific">Basilea psittacipulmonis DSM 24701</name>
    <dbReference type="NCBI Taxonomy" id="1072685"/>
    <lineage>
        <taxon>Bacteria</taxon>
        <taxon>Pseudomonadati</taxon>
        <taxon>Pseudomonadota</taxon>
        <taxon>Betaproteobacteria</taxon>
        <taxon>Burkholderiales</taxon>
        <taxon>Alcaligenaceae</taxon>
        <taxon>Basilea</taxon>
    </lineage>
</organism>